<evidence type="ECO:0000313" key="1">
    <source>
        <dbReference type="EMBL" id="MBX0322043.1"/>
    </source>
</evidence>
<dbReference type="Pfam" id="PF23960">
    <property type="entry name" value="DUF7289"/>
    <property type="match status" value="1"/>
</dbReference>
<sequence length="228" mass="23952">MVLLLGITAVALGSLTAVVGSVVDGQTAAADEARVASALEERLRPVEQTGWNRVRVRFSEGRLTTVERDLRILGPGGVQRRIDVGGLVYTSGTSRVAFVGGSIVRGTPGNAWQVRAPPVTVTRDERTLVVGAPTLNESGATVSGSGGVTARIRTNVTHEHDRLASADYAVAIESATPEPMARYFRRVGARTSVRDVDGDGVPSVVANVDGRQTLHLVVHEMHAEVAGG</sequence>
<evidence type="ECO:0000313" key="2">
    <source>
        <dbReference type="Proteomes" id="UP001430377"/>
    </source>
</evidence>
<dbReference type="AlphaFoldDB" id="A0AAW4PKI7"/>
<dbReference type="EMBL" id="RKLR01000001">
    <property type="protein sequence ID" value="MBX0322043.1"/>
    <property type="molecule type" value="Genomic_DNA"/>
</dbReference>
<reference evidence="1 2" key="1">
    <citation type="submission" date="2021-06" db="EMBL/GenBank/DDBJ databases">
        <title>Halomicroarcula sp. a new haloarchaeum isolated from saline soil.</title>
        <authorList>
            <person name="Duran-Viseras A."/>
            <person name="Sanchez-Porro C."/>
            <person name="Ventosa A."/>
        </authorList>
    </citation>
    <scope>NUCLEOTIDE SEQUENCE [LARGE SCALE GENOMIC DNA]</scope>
    <source>
        <strain evidence="1 2">F13</strain>
    </source>
</reference>
<organism evidence="1 2">
    <name type="scientific">Haloarcula rubra</name>
    <dbReference type="NCBI Taxonomy" id="2487747"/>
    <lineage>
        <taxon>Archaea</taxon>
        <taxon>Methanobacteriati</taxon>
        <taxon>Methanobacteriota</taxon>
        <taxon>Stenosarchaea group</taxon>
        <taxon>Halobacteria</taxon>
        <taxon>Halobacteriales</taxon>
        <taxon>Haloarculaceae</taxon>
        <taxon>Haloarcula</taxon>
    </lineage>
</organism>
<name>A0AAW4PKI7_9EURY</name>
<keyword evidence="2" id="KW-1185">Reference proteome</keyword>
<accession>A0AAW4PKI7</accession>
<protein>
    <submittedName>
        <fullName evidence="1">Type IV pilin</fullName>
    </submittedName>
</protein>
<proteinExistence type="predicted"/>
<gene>
    <name evidence="1" type="ORF">EGH21_03250</name>
</gene>
<comment type="caution">
    <text evidence="1">The sequence shown here is derived from an EMBL/GenBank/DDBJ whole genome shotgun (WGS) entry which is preliminary data.</text>
</comment>
<dbReference type="Proteomes" id="UP001430377">
    <property type="component" value="Unassembled WGS sequence"/>
</dbReference>
<dbReference type="InterPro" id="IPR055713">
    <property type="entry name" value="DUF7289"/>
</dbReference>